<dbReference type="PROSITE" id="PS51419">
    <property type="entry name" value="RAB"/>
    <property type="match status" value="1"/>
</dbReference>
<organism evidence="4 5">
    <name type="scientific">Candidula unifasciata</name>
    <dbReference type="NCBI Taxonomy" id="100452"/>
    <lineage>
        <taxon>Eukaryota</taxon>
        <taxon>Metazoa</taxon>
        <taxon>Spiralia</taxon>
        <taxon>Lophotrochozoa</taxon>
        <taxon>Mollusca</taxon>
        <taxon>Gastropoda</taxon>
        <taxon>Heterobranchia</taxon>
        <taxon>Euthyneura</taxon>
        <taxon>Panpulmonata</taxon>
        <taxon>Eupulmonata</taxon>
        <taxon>Stylommatophora</taxon>
        <taxon>Helicina</taxon>
        <taxon>Helicoidea</taxon>
        <taxon>Geomitridae</taxon>
        <taxon>Candidula</taxon>
    </lineage>
</organism>
<dbReference type="PANTHER" id="PTHR24072">
    <property type="entry name" value="RHO FAMILY GTPASE"/>
    <property type="match status" value="1"/>
</dbReference>
<dbReference type="GO" id="GO:0007264">
    <property type="term" value="P:small GTPase-mediated signal transduction"/>
    <property type="evidence" value="ECO:0007669"/>
    <property type="project" value="InterPro"/>
</dbReference>
<dbReference type="GO" id="GO:0003924">
    <property type="term" value="F:GTPase activity"/>
    <property type="evidence" value="ECO:0007669"/>
    <property type="project" value="InterPro"/>
</dbReference>
<dbReference type="PRINTS" id="PR00449">
    <property type="entry name" value="RASTRNSFRMNG"/>
</dbReference>
<evidence type="ECO:0000313" key="5">
    <source>
        <dbReference type="Proteomes" id="UP000678393"/>
    </source>
</evidence>
<comment type="caution">
    <text evidence="4">The sequence shown here is derived from an EMBL/GenBank/DDBJ whole genome shotgun (WGS) entry which is preliminary data.</text>
</comment>
<dbReference type="Pfam" id="PF00071">
    <property type="entry name" value="Ras"/>
    <property type="match status" value="1"/>
</dbReference>
<dbReference type="SUPFAM" id="SSF52540">
    <property type="entry name" value="P-loop containing nucleoside triphosphate hydrolases"/>
    <property type="match status" value="1"/>
</dbReference>
<dbReference type="InterPro" id="IPR005225">
    <property type="entry name" value="Small_GTP-bd"/>
</dbReference>
<keyword evidence="1" id="KW-0547">Nucleotide-binding</keyword>
<reference evidence="4" key="1">
    <citation type="submission" date="2021-04" db="EMBL/GenBank/DDBJ databases">
        <authorList>
            <consortium name="Molecular Ecology Group"/>
        </authorList>
    </citation>
    <scope>NUCLEOTIDE SEQUENCE</scope>
</reference>
<dbReference type="EMBL" id="CAJHNH020005290">
    <property type="protein sequence ID" value="CAG5132345.1"/>
    <property type="molecule type" value="Genomic_DNA"/>
</dbReference>
<protein>
    <submittedName>
        <fullName evidence="4">Uncharacterized protein</fullName>
    </submittedName>
</protein>
<dbReference type="SMART" id="SM00175">
    <property type="entry name" value="RAB"/>
    <property type="match status" value="1"/>
</dbReference>
<dbReference type="SMART" id="SM00173">
    <property type="entry name" value="RAS"/>
    <property type="match status" value="1"/>
</dbReference>
<dbReference type="PROSITE" id="PS51420">
    <property type="entry name" value="RHO"/>
    <property type="match status" value="1"/>
</dbReference>
<evidence type="ECO:0000256" key="3">
    <source>
        <dbReference type="SAM" id="MobiDB-lite"/>
    </source>
</evidence>
<dbReference type="InterPro" id="IPR027417">
    <property type="entry name" value="P-loop_NTPase"/>
</dbReference>
<dbReference type="OrthoDB" id="8830751at2759"/>
<dbReference type="AlphaFoldDB" id="A0A8S3ZXJ4"/>
<dbReference type="InterPro" id="IPR003578">
    <property type="entry name" value="Small_GTPase_Rho"/>
</dbReference>
<proteinExistence type="predicted"/>
<gene>
    <name evidence="4" type="ORF">CUNI_LOCUS17903</name>
</gene>
<feature type="region of interest" description="Disordered" evidence="3">
    <location>
        <begin position="227"/>
        <end position="268"/>
    </location>
</feature>
<name>A0A8S3ZXJ4_9EUPU</name>
<dbReference type="NCBIfam" id="TIGR00231">
    <property type="entry name" value="small_GTP"/>
    <property type="match status" value="1"/>
</dbReference>
<accession>A0A8S3ZXJ4</accession>
<keyword evidence="5" id="KW-1185">Reference proteome</keyword>
<evidence type="ECO:0000256" key="2">
    <source>
        <dbReference type="ARBA" id="ARBA00023134"/>
    </source>
</evidence>
<evidence type="ECO:0000256" key="1">
    <source>
        <dbReference type="ARBA" id="ARBA00022741"/>
    </source>
</evidence>
<sequence>MKDKKCSDFVFMPLRDGGVPRLREEGACSKDRLAPVAELDSSNPGSSTEIRSKIVVVGSCGCGKTALIHRYVKYSFLETYTPTGFDTYSTQYCVSDTYKINMSVWDTSGDAGYDRVRPLSYNEADLVIICFAIDKPETMEEIVSRWYPEVREHCPTMPVMLVGCKSDMRGEIKAMPADILKPAFVTYDQGLKTAKLINALVYSETSAKGSQRSVNDVMEVAALSSAGSKSGCSLNSSSSSGTTTTTSSGSSESGANSSSGSDSPNFGRDISFVKRKRFSGMTEAKVHLRKEAAKSCIVM</sequence>
<dbReference type="GO" id="GO:0005525">
    <property type="term" value="F:GTP binding"/>
    <property type="evidence" value="ECO:0007669"/>
    <property type="project" value="UniProtKB-KW"/>
</dbReference>
<dbReference type="Proteomes" id="UP000678393">
    <property type="component" value="Unassembled WGS sequence"/>
</dbReference>
<feature type="compositionally biased region" description="Low complexity" evidence="3">
    <location>
        <begin position="227"/>
        <end position="263"/>
    </location>
</feature>
<dbReference type="InterPro" id="IPR001806">
    <property type="entry name" value="Small_GTPase"/>
</dbReference>
<keyword evidence="2" id="KW-0342">GTP-binding</keyword>
<dbReference type="Gene3D" id="3.40.50.300">
    <property type="entry name" value="P-loop containing nucleotide triphosphate hydrolases"/>
    <property type="match status" value="1"/>
</dbReference>
<dbReference type="PROSITE" id="PS51421">
    <property type="entry name" value="RAS"/>
    <property type="match status" value="1"/>
</dbReference>
<evidence type="ECO:0000313" key="4">
    <source>
        <dbReference type="EMBL" id="CAG5132345.1"/>
    </source>
</evidence>
<dbReference type="SMART" id="SM00174">
    <property type="entry name" value="RHO"/>
    <property type="match status" value="1"/>
</dbReference>